<keyword evidence="15" id="KW-0168">Coated pit</keyword>
<keyword evidence="16" id="KW-0325">Glycoprotein</keyword>
<dbReference type="InterPro" id="IPR011042">
    <property type="entry name" value="6-blade_b-propeller_TolB-like"/>
</dbReference>
<dbReference type="FunFam" id="4.10.400.10:FF:000005">
    <property type="entry name" value="low-density lipoprotein receptor-related protein 1B"/>
    <property type="match status" value="3"/>
</dbReference>
<dbReference type="FunFam" id="4.10.400.10:FF:000155">
    <property type="entry name" value="Low-density lipoprotein receptor"/>
    <property type="match status" value="1"/>
</dbReference>
<dbReference type="PROSITE" id="PS51120">
    <property type="entry name" value="LDLRB"/>
    <property type="match status" value="16"/>
</dbReference>
<feature type="disulfide bond" evidence="19">
    <location>
        <begin position="2771"/>
        <end position="2789"/>
    </location>
</feature>
<feature type="repeat" description="LDL-receptor class B" evidence="20">
    <location>
        <begin position="2269"/>
        <end position="2310"/>
    </location>
</feature>
<dbReference type="Gene3D" id="2.120.10.30">
    <property type="entry name" value="TolB, C-terminal domain"/>
    <property type="match status" value="8"/>
</dbReference>
<feature type="repeat" description="LDL-receptor class B" evidence="20">
    <location>
        <begin position="1583"/>
        <end position="1626"/>
    </location>
</feature>
<keyword evidence="25" id="KW-1185">Reference proteome</keyword>
<feature type="repeat" description="LDL-receptor class B" evidence="20">
    <location>
        <begin position="1627"/>
        <end position="1671"/>
    </location>
</feature>
<feature type="disulfide bond" evidence="19">
    <location>
        <begin position="3770"/>
        <end position="3788"/>
    </location>
</feature>
<evidence type="ECO:0000256" key="1">
    <source>
        <dbReference type="ARBA" id="ARBA00004251"/>
    </source>
</evidence>
<dbReference type="Pfam" id="PF00057">
    <property type="entry name" value="Ldl_recept_a"/>
    <property type="match status" value="35"/>
</dbReference>
<feature type="disulfide bond" evidence="19">
    <location>
        <begin position="3598"/>
        <end position="3610"/>
    </location>
</feature>
<dbReference type="FunFam" id="4.10.400.10:FF:000030">
    <property type="entry name" value="Sortilin related receptor 1"/>
    <property type="match status" value="1"/>
</dbReference>
<dbReference type="GO" id="GO:0016324">
    <property type="term" value="C:apical plasma membrane"/>
    <property type="evidence" value="ECO:0007669"/>
    <property type="project" value="TreeGrafter"/>
</dbReference>
<dbReference type="FunFam" id="2.120.10.30:FF:000241">
    <property type="entry name" value="Low-density lipoprotein receptor-related protein 6"/>
    <property type="match status" value="5"/>
</dbReference>
<dbReference type="InterPro" id="IPR009030">
    <property type="entry name" value="Growth_fac_rcpt_cys_sf"/>
</dbReference>
<dbReference type="InterPro" id="IPR023415">
    <property type="entry name" value="LDLR_class-A_CS"/>
</dbReference>
<dbReference type="Proteomes" id="UP001152759">
    <property type="component" value="Chromosome 5"/>
</dbReference>
<dbReference type="InterPro" id="IPR001881">
    <property type="entry name" value="EGF-like_Ca-bd_dom"/>
</dbReference>
<accession>A0A9P0CA88</accession>
<dbReference type="FunFam" id="4.10.400.10:FF:000181">
    <property type="entry name" value="Low-density lipoprotein RecePtor related"/>
    <property type="match status" value="1"/>
</dbReference>
<feature type="repeat" description="LDL-receptor class B" evidence="20">
    <location>
        <begin position="4198"/>
        <end position="4246"/>
    </location>
</feature>
<feature type="disulfide bond" evidence="19">
    <location>
        <begin position="2723"/>
        <end position="2735"/>
    </location>
</feature>
<feature type="disulfide bond" evidence="19">
    <location>
        <begin position="2810"/>
        <end position="2828"/>
    </location>
</feature>
<dbReference type="FunFam" id="4.10.400.10:FF:000062">
    <property type="entry name" value="Terribly reduced optic lobes, isoform AI"/>
    <property type="match status" value="1"/>
</dbReference>
<dbReference type="InterPro" id="IPR026823">
    <property type="entry name" value="cEGF"/>
</dbReference>
<feature type="disulfide bond" evidence="19">
    <location>
        <begin position="3032"/>
        <end position="3050"/>
    </location>
</feature>
<keyword evidence="11 22" id="KW-1133">Transmembrane helix</keyword>
<feature type="repeat" description="LDL-receptor class B" evidence="20">
    <location>
        <begin position="2588"/>
        <end position="2629"/>
    </location>
</feature>
<dbReference type="InterPro" id="IPR036055">
    <property type="entry name" value="LDL_receptor-like_sf"/>
</dbReference>
<feature type="disulfide bond" evidence="19">
    <location>
        <begin position="2764"/>
        <end position="2776"/>
    </location>
</feature>
<dbReference type="FunFam" id="2.10.25.10:FF:000009">
    <property type="entry name" value="Low-density lipoprotein receptor isoform 1"/>
    <property type="match status" value="2"/>
</dbReference>
<dbReference type="GO" id="GO:0005905">
    <property type="term" value="C:clathrin-coated pit"/>
    <property type="evidence" value="ECO:0007669"/>
    <property type="project" value="UniProtKB-KW"/>
</dbReference>
<evidence type="ECO:0000259" key="23">
    <source>
        <dbReference type="PROSITE" id="PS50026"/>
    </source>
</evidence>
<proteinExistence type="inferred from homology"/>
<feature type="disulfide bond" evidence="19">
    <location>
        <begin position="1285"/>
        <end position="1297"/>
    </location>
</feature>
<feature type="disulfide bond" evidence="19">
    <location>
        <begin position="1048"/>
        <end position="1066"/>
    </location>
</feature>
<evidence type="ECO:0000256" key="7">
    <source>
        <dbReference type="ARBA" id="ARBA00022583"/>
    </source>
</evidence>
<keyword evidence="9" id="KW-0732">Signal</keyword>
<dbReference type="Pfam" id="PF12662">
    <property type="entry name" value="cEGF"/>
    <property type="match status" value="1"/>
</dbReference>
<keyword evidence="14" id="KW-0675">Receptor</keyword>
<evidence type="ECO:0000256" key="3">
    <source>
        <dbReference type="ARBA" id="ARBA00009939"/>
    </source>
</evidence>
<feature type="disulfide bond" evidence="19">
    <location>
        <begin position="66"/>
        <end position="84"/>
    </location>
</feature>
<dbReference type="FunFam" id="4.10.400.10:FF:000065">
    <property type="entry name" value="Transmembrane protease serine 7"/>
    <property type="match status" value="1"/>
</dbReference>
<feature type="disulfide bond" evidence="19">
    <location>
        <begin position="1100"/>
        <end position="1115"/>
    </location>
</feature>
<keyword evidence="4" id="KW-1003">Cell membrane</keyword>
<feature type="disulfide bond" evidence="19">
    <location>
        <begin position="2783"/>
        <end position="2798"/>
    </location>
</feature>
<feature type="disulfide bond" evidence="19">
    <location>
        <begin position="3986"/>
        <end position="4004"/>
    </location>
</feature>
<name>A0A9P0CA88_BEMTA</name>
<evidence type="ECO:0000256" key="4">
    <source>
        <dbReference type="ARBA" id="ARBA00022475"/>
    </source>
</evidence>
<dbReference type="SUPFAM" id="SSF63825">
    <property type="entry name" value="YWTD domain"/>
    <property type="match status" value="8"/>
</dbReference>
<evidence type="ECO:0000256" key="5">
    <source>
        <dbReference type="ARBA" id="ARBA00022525"/>
    </source>
</evidence>
<sequence>MAFVHGYFVPGKVLWIYLFALYIGYIAYVVDTATPTKASDVALFRLPNTTAASDLSTTCAPGMFRCPEGKCIPQLWVCNYQRDCEKGDDEFQQCPPPECDPGQHTCHQYHWNKTYCIPPHHRCDMTVDCVDGSDEADCSYRKCQKEDFRCEVNGAGMCLPKEKVCDGYFDCRNKRDEENCNSTHGLSCSLDQFRCANGQRCIDIFQKCNHRNDCGDNSDEEGCNFAACHIGQFRCANALCIPASYHCDGYRDCIDNSDEVNCTTIACPNKFLCPRGAPGGKPRCIAKSQLCDGKNDCEDGADEETACSTANCPALNCEYKCQASPTGGTCYCPEGRKVSNDTRTCIDRNECAEWGFCDQLCHNTQGSYSCSCYPGYILENQKSCIVNNATSLPFQIFFAHDRIVESMNANGANKQLVTNTTAASGLDFHYAKNILFWSDTKTRKVHAQVLSENNQNTALGGPTNGEITLPGTWAPSALAVDWIGDKLYVADSVGQKIDVFELDGHWHAIVIGANLTNPTDISLDPTVGFMFITDSSQLIRANMDGVNVKVIVSEAAYRASGVAVDILAKRVFWCDSLLDYIETVDYNGQNRFLVLRGSSVPSPSRLAVFENRVYWSDGTKQGIMSINKYDSSTIHSIYRNANVREPRAVKIVHSLIQRQATNPCGSNNGRCEHMCIVTEGNNGEGSLGFRCACNIGYQLASDLHSCHRVEKFLLYSQQRFIKGQVLNPIVEQFNDAMLPVVSRRARFVGLDFDAQDNEIYYSDVLQDVIYRINRNGTGREIVLASQNEGVEGLAVDWVAKNLYYIDSRKGTLNVLSTRNVSYKRTLLKNLKRPRAIVVHPNKGYVFFSEWDRPANISRAHTDGTHVHVFKNVTLGWPNGLAIDFQADRLYWCDALLDHVQHSNLDGTDVRTISSHLIRHPFSIVLHEDWMYITDWRLDSIIRLNKLTGDKEEVILKEPQSNNNRLYGVKVYSKQEQRVNPSHPCYNGNGGCQKLCFGTPSGENGALQSHCGCPYGEKLDPSSDYKQCIADPNAEPPVAACPNKWDFTCNNQRCIPKAWVCDGDDDCLDNSDEEQNCTKPTCSSSEFQCASGRCVPATFKCDAENDCGDYSDETGCVNVTCSLSQFRCDNGRCVPATWKCDSENDCGDGSDEGDFCAEKTCAYFQYTCPRSGHCIPQSWVCDGDNDCFDNQDEEGCPPIMCTASQFKCADLRQCIQETYKCDGILDCNDGSDELGCPTLAPNQCDSEKQFQCVKSGICIPKAWHCDGTADCDDDSDEPKSCGEIACQQGYFKCNNSQCVFKAYICDGRDDCGDGSDEDFRHACGAPPFRCGSGEWQCPEVTERCINVSKICDGTPDCPNGADEGPGCDLDDCSKKHYHGLCSENCTQTPTGPLCTCPPGEVLTNDSRTCADLNECEPPGACSQHCINIKRSFFCTCSQGYVLEADKHTCKAINHTAAFLIISNRHSILVADLKEQGLERVPIIVENVVATASNMHTGTIFWSDMKLKKISRLDRGSEPQDVIMSGLDLVEGLAYDWIAGHLYWLDSRLNTVEVATENGTNRIVLLKENITQPRGMMLDPSPGARWLFWTDWGENPRIERVGMDGTNRSTIISTKIYWPNGLTLDIANQRVYFADSKLDFIDFCNYDGTGRQQVVAGSHYLLHPHSLTLFEDTLYWTDRQLNRVLSAHKFRGKNQTVVSHLISQPLSIHVHHAVLQPISKNPCLSATCEQLCLLSPSSATGYTCKCQAGYKITNDGKCVEEESNFLLVMRASQIVDVSLTPKDKSSGFITPVIGVDGGVQVDYDRKTGTLFWVEGRKQDEDGNVSENCTIYSMSYHGGNKTEFLSSVTGLVGAPYTIAFDWLGRNLFIGNRLASNIEAVKVDGKPKYRAIILANNGNETSVSRPSVITLDPYEGKLYWIDEGGFGVPPKIGKVNMDGSNPSIILSNGAAPIALTIDLEQRVLYYSTSYPSEIRQMDINGKNSRVLLDQKNNIAYPQAIGVIDRRLYYLDPRYDKLERVDVSDGLNPQLIIDNDADLKTFTIFRKRPEMGHPCLTNNGGCNQMCIPAESGTRTCLCSIGYKKDADITCSPYSTFAIVSQLDISRGFSLKDSSEAMTPIAGPGHHILHVDIHYAQNWIYWVEFNRGIWNGIFRIRPNGTELTRVIKEGVGSNGIRGIAVDWIAGNLYFTNVFPHENYLEVCWLDGSNRKVLVKTTTDAPKELAVNPIKRLLYWIDYGQHPRIGKAFLDGSNWQPVVSNGISMPRDLTIDMNTHDVYWVDSKLDMIQKISFNGGNRQIIRRNLPNPMGIAIHMSDVYWVDRNLQSIYKASKLQGNNSLPTVVRSNLPRLRDIAIFDVISQPPDDTNPCSRLGNGGCAQLCFSFPPDYSPSKFRFRCDCATGINSGPGGTQCDTLSEYLVFSTRTEIRSVNLSPQSTGVPFKPVGNLTNVVGVEFDYADHKLLFTQIRPLARIASLDSSNPSSSQIKPIISRGINPEGISYDWTQKKIYWTDSSNNSIYAMNLDGSDLVMIARVERPRAIVVDPCNGSLYYTDWGRFGTSGKIFRTTMAGSLKKAIIEKDLSQPSGLAVDFEDRMLYWTDAVREKIERSTLNGEKREVLVSATIYPFAITVHRNYIYWTDLQLRGVYRAEKHTGANMIEMVKRLEDSPRDIHVYSAEKQKCSVNPCHINNGGCAQSCHPAPNGTTECKCDDNSKLVNEGRMCVSKNLTCEASKFYCRNGKCISRMWSCDGDDDCGDNSDEDPKYCTYHSCNPNEFRCNNGRCIFKSWKCDHENDCRDGSDELDCNYPACAAGEFTCANHRCIPQSQVCNGINDCKDNVTSDETHDRCPRNMTCPANHLKCEKTNICVEPYWLCDGDNDCGDNSDEDPLHCAQRTCPQNSFRCPNHRCIPATWFCDGDDDCGDGTDEPPDYCKSEGRTCFGDLFTCDNGNCIPRIYICDGDNDCLDNSDEDSRHQCNNRKCDDETEFTCVANKAWGRAQCIPRKWLCDGDPDCVDGADENSTALHCPSPPTCSQDQFTCGNGRCINKGWLCDHDNDCGDGTDEGKNCHSQYKTCTPQEFSCQNFKCIRNSYRCDGEDDCGDNSDEFNCKKNTTTCPTGQFQCNNGQCIDYNLVCNKVSDCSDDSDEPLHCNVDECSKVDVHQCGHKCVDTPTGYYCECNTGYKLLEDGKACADIDECRETPGVCSQFCSNTPGSYYCKCDEAYYDREADEHSCKRRDRSQPWLIFTNKYYVRNMSLDASVYSLVHQDLLNVVALDYDFRDQKMYFCDVSAKTIYRTNIGATEKEKVIHHDSHGLEGIAVDWVGRKLYWLDRHSKQLDVAELNGTNRKTLKSGIQDPRGLAVHPGIGYLFLSSWHLQAYIAKMGMDGSNMTRILTHEDDVAWPNALTIDYFSERLYWADAHLDYIASADFDGKHKHVVLSGEKVPHVFAITLFEDNLFWTDWNLKSINRANKFTGKNFEILRNTTHRPYDIHVFHQLRQLPYVNPCDSDHHNGGCSHLCLLTPVPGVDASLDGYSDSKSPVTYTCACPNQFYLDRDNKTCIANCTSGQHRCGGEDEKCIPWFWKCDGEKDCRDGSDEPTTCPPRHCRAGQYQCDNGHCTLSATICDGTDDCGDNSDERHCDLPCPDLEFKCKSNGRCVLNAWKCDGEADCKDGSDEDQAMCSNRTCNPESEFTCKNGHCIPKAWMCDFDNDCGDDSDEPAYMCRQKNCTNGWQRCPGRTNYRCIPKWLFCDGKDDCRDNSDELPQNCPTCNPDSEFRCKNSRCIPKRWLCDFENDCGDNSDEAEDICREAYRSCSESEFQCANGKCVPSQWRCDHDDDCGDNSDELDCVGFKCKNGTFQCASGHCIASYFRCDGDRDCRDLSDEIGCPPKFPGGRYCPENKFECARTKLCIQQSELCDGTDDCGDGSDEAPSLCTNFNCTTLKRFQCGNKKCIPLYQVCDGIDNCGDGSDENDFSLCHTSTRNKPCDLYAEYQCGNRKCVDKAALCNHIDDCGDLSDEAGCHYNTVCSDVDKGGCEHYCVNLTAGSGYLCACYNGFTVNLTNQKKCVDIDECALGTHHCSQVCTNLNGTYSCSCRPGFSHSDSKSGVCRANDPKLTLIYSNGQEIRGYKVNDREALGVISNEKRIEALDFDPKTEMVFWADSSDRSIKRSFMVDAVGGQVKVGHAQDLMMKGISKPTSVAVDWVAENLYWTENDRSGQKPKGRVMVSKLDGRYRRSLITASLDNPTSIAVNPQLGKMFFADAGNLPKIEIAWLDGSKRRPLVTTGVRHPTGLTIDHAMDHSVYWVDTKLNLIEVMKHDGTNRQIVMKGDALKHPVSLDVFENNLYWLTRDDGELVRQDKFGRGVPQVLTRNLVNPSGIKVYHKDRYNQSIADPCSQASCSHLCLLIPGGTHCACPDGVNLRMGSSEIYCDAASERPRPEPRICLCQNGGVCQDGGDKELSCSCSPDFSGPFCETKSLRSRSHGFISSVLMIPLIILILLTIAAGFYFVIKKKPIGKGPLGLVNSQSVSFRQGSNVEFGAPPFSSSPPRGEPLDVEYNMTDIGSKNRDFSNPMYDALGNIETVGSNDDGGIYEVPSDVTKTKIGVVQEPASAILAPPSNIVQKSSPQIHVRHRELDPSSTDTGKDTQKLVEEDKSEC</sequence>
<feature type="disulfide bond" evidence="19">
    <location>
        <begin position="3864"/>
        <end position="3879"/>
    </location>
</feature>
<feature type="repeat" description="LDL-receptor class B" evidence="20">
    <location>
        <begin position="887"/>
        <end position="929"/>
    </location>
</feature>
<evidence type="ECO:0000256" key="18">
    <source>
        <dbReference type="PROSITE-ProRule" id="PRU00076"/>
    </source>
</evidence>
<dbReference type="PROSITE" id="PS01186">
    <property type="entry name" value="EGF_2"/>
    <property type="match status" value="3"/>
</dbReference>
<dbReference type="PROSITE" id="PS50068">
    <property type="entry name" value="LDLRA_2"/>
    <property type="match status" value="35"/>
</dbReference>
<dbReference type="SMART" id="SM00179">
    <property type="entry name" value="EGF_CA"/>
    <property type="match status" value="7"/>
</dbReference>
<dbReference type="SUPFAM" id="SSF57196">
    <property type="entry name" value="EGF/Laminin"/>
    <property type="match status" value="2"/>
</dbReference>
<evidence type="ECO:0000256" key="20">
    <source>
        <dbReference type="PROSITE-ProRule" id="PRU00461"/>
    </source>
</evidence>
<feature type="disulfide bond" evidence="19">
    <location>
        <begin position="3852"/>
        <end position="3870"/>
    </location>
</feature>
<dbReference type="CDD" id="cd00112">
    <property type="entry name" value="LDLa"/>
    <property type="match status" value="33"/>
</dbReference>
<dbReference type="InterPro" id="IPR000742">
    <property type="entry name" value="EGF"/>
</dbReference>
<dbReference type="FunFam" id="4.10.400.10:FF:000011">
    <property type="entry name" value="Low-density lipoprotein receptor-related protein 1"/>
    <property type="match status" value="1"/>
</dbReference>
<dbReference type="SMART" id="SM00192">
    <property type="entry name" value="LDLa"/>
    <property type="match status" value="35"/>
</dbReference>
<evidence type="ECO:0000256" key="13">
    <source>
        <dbReference type="ARBA" id="ARBA00023157"/>
    </source>
</evidence>
<dbReference type="SUPFAM" id="SSF57424">
    <property type="entry name" value="LDL receptor-like module"/>
    <property type="match status" value="34"/>
</dbReference>
<feature type="repeat" description="LDL-receptor class B" evidence="20">
    <location>
        <begin position="2225"/>
        <end position="2268"/>
    </location>
</feature>
<evidence type="ECO:0000256" key="21">
    <source>
        <dbReference type="SAM" id="MobiDB-lite"/>
    </source>
</evidence>
<feature type="repeat" description="LDL-receptor class B" evidence="20">
    <location>
        <begin position="2500"/>
        <end position="2540"/>
    </location>
</feature>
<dbReference type="GO" id="GO:0006898">
    <property type="term" value="P:receptor-mediated endocytosis"/>
    <property type="evidence" value="ECO:0007669"/>
    <property type="project" value="TreeGrafter"/>
</dbReference>
<feature type="domain" description="EGF-like" evidence="23">
    <location>
        <begin position="4060"/>
        <end position="4096"/>
    </location>
</feature>
<evidence type="ECO:0000256" key="19">
    <source>
        <dbReference type="PROSITE-ProRule" id="PRU00124"/>
    </source>
</evidence>
<dbReference type="PROSITE" id="PS00022">
    <property type="entry name" value="EGF_1"/>
    <property type="match status" value="1"/>
</dbReference>
<feature type="disulfide bond" evidence="19">
    <location>
        <begin position="3825"/>
        <end position="3840"/>
    </location>
</feature>
<feature type="disulfide bond" evidence="19">
    <location>
        <begin position="59"/>
        <end position="71"/>
    </location>
</feature>
<dbReference type="PROSITE" id="PS01209">
    <property type="entry name" value="LDLRA_1"/>
    <property type="match status" value="16"/>
</dbReference>
<feature type="repeat" description="LDL-receptor class B" evidence="20">
    <location>
        <begin position="3405"/>
        <end position="3448"/>
    </location>
</feature>
<feature type="disulfide bond" evidence="19">
    <location>
        <begin position="3108"/>
        <end position="3120"/>
    </location>
</feature>
<feature type="disulfide bond" evidence="19">
    <location>
        <begin position="3067"/>
        <end position="3079"/>
    </location>
</feature>
<keyword evidence="8 22" id="KW-0812">Transmembrane</keyword>
<dbReference type="GO" id="GO:0043226">
    <property type="term" value="C:organelle"/>
    <property type="evidence" value="ECO:0007669"/>
    <property type="project" value="UniProtKB-ARBA"/>
</dbReference>
<dbReference type="Pfam" id="PF00058">
    <property type="entry name" value="Ldl_recept_b"/>
    <property type="match status" value="10"/>
</dbReference>
<dbReference type="EMBL" id="OU963866">
    <property type="protein sequence ID" value="CAH0771810.1"/>
    <property type="molecule type" value="Genomic_DNA"/>
</dbReference>
<dbReference type="SUPFAM" id="SSF57184">
    <property type="entry name" value="Growth factor receptor domain"/>
    <property type="match status" value="4"/>
</dbReference>
<feature type="disulfide bond" evidence="19">
    <location>
        <begin position="1081"/>
        <end position="1093"/>
    </location>
</feature>
<evidence type="ECO:0000256" key="15">
    <source>
        <dbReference type="ARBA" id="ARBA00023176"/>
    </source>
</evidence>
<evidence type="ECO:0000256" key="6">
    <source>
        <dbReference type="ARBA" id="ARBA00022536"/>
    </source>
</evidence>
<feature type="disulfide bond" evidence="19">
    <location>
        <begin position="165"/>
        <end position="180"/>
    </location>
</feature>
<feature type="disulfide bond" evidence="19">
    <location>
        <begin position="3074"/>
        <end position="3092"/>
    </location>
</feature>
<dbReference type="PROSITE" id="PS01187">
    <property type="entry name" value="EGF_CA"/>
    <property type="match status" value="4"/>
</dbReference>
<dbReference type="GO" id="GO:0005509">
    <property type="term" value="F:calcium ion binding"/>
    <property type="evidence" value="ECO:0007669"/>
    <property type="project" value="InterPro"/>
</dbReference>
<feature type="disulfide bond" evidence="19">
    <location>
        <begin position="2932"/>
        <end position="2944"/>
    </location>
</feature>
<feature type="repeat" description="LDL-receptor class B" evidence="20">
    <location>
        <begin position="569"/>
        <end position="612"/>
    </location>
</feature>
<dbReference type="Pfam" id="PF07645">
    <property type="entry name" value="EGF_CA"/>
    <property type="match status" value="3"/>
</dbReference>
<feature type="disulfide bond" evidence="19">
    <location>
        <begin position="2730"/>
        <end position="2748"/>
    </location>
</feature>
<dbReference type="FunFam" id="4.10.400.10:FF:000121">
    <property type="entry name" value="low-density lipoprotein receptor-related protein 2"/>
    <property type="match status" value="1"/>
</dbReference>
<feature type="disulfide bond" evidence="19">
    <location>
        <begin position="228"/>
        <end position="240"/>
    </location>
</feature>
<evidence type="ECO:0000256" key="10">
    <source>
        <dbReference type="ARBA" id="ARBA00022737"/>
    </source>
</evidence>
<dbReference type="FunFam" id="4.10.400.10:FF:000108">
    <property type="entry name" value="Low-density lipoprotein receptor-related protein 2"/>
    <property type="match status" value="1"/>
</dbReference>
<keyword evidence="13 18" id="KW-1015">Disulfide bond</keyword>
<feature type="disulfide bond" evidence="19">
    <location>
        <begin position="3939"/>
        <end position="3957"/>
    </location>
</feature>
<dbReference type="FunFam" id="4.10.400.10:FF:000045">
    <property type="entry name" value="Low-density lipoprotein receptor-related protein 2"/>
    <property type="match status" value="1"/>
</dbReference>
<dbReference type="FunFam" id="4.10.400.10:FF:000230">
    <property type="entry name" value="Low-density lipoprotein RecePtor related"/>
    <property type="match status" value="1"/>
</dbReference>
<feature type="disulfide bond" evidence="19">
    <location>
        <begin position="2896"/>
        <end position="2914"/>
    </location>
</feature>
<feature type="repeat" description="LDL-receptor class B" evidence="20">
    <location>
        <begin position="3317"/>
        <end position="3358"/>
    </location>
</feature>
<feature type="disulfide bond" evidence="19">
    <location>
        <begin position="1292"/>
        <end position="1310"/>
    </location>
</feature>
<dbReference type="Gene3D" id="2.10.25.10">
    <property type="entry name" value="Laminin"/>
    <property type="match status" value="8"/>
</dbReference>
<feature type="disulfide bond" evidence="19">
    <location>
        <begin position="235"/>
        <end position="253"/>
    </location>
</feature>
<dbReference type="GO" id="GO:0042562">
    <property type="term" value="F:hormone binding"/>
    <property type="evidence" value="ECO:0007669"/>
    <property type="project" value="TreeGrafter"/>
</dbReference>
<dbReference type="Gene3D" id="4.10.400.10">
    <property type="entry name" value="Low-density Lipoprotein Receptor"/>
    <property type="match status" value="35"/>
</dbReference>
<dbReference type="FunFam" id="4.10.400.10:FF:000024">
    <property type="entry name" value="Low-density lipoprotein RecePtor related"/>
    <property type="match status" value="1"/>
</dbReference>
<evidence type="ECO:0000256" key="22">
    <source>
        <dbReference type="SAM" id="Phobius"/>
    </source>
</evidence>
<evidence type="ECO:0000256" key="14">
    <source>
        <dbReference type="ARBA" id="ARBA00023170"/>
    </source>
</evidence>
<feature type="region of interest" description="Disordered" evidence="21">
    <location>
        <begin position="4607"/>
        <end position="4648"/>
    </location>
</feature>
<feature type="disulfide bond" evidence="19">
    <location>
        <begin position="3617"/>
        <end position="3632"/>
    </location>
</feature>
<feature type="domain" description="EGF-like" evidence="23">
    <location>
        <begin position="3144"/>
        <end position="3185"/>
    </location>
</feature>
<dbReference type="InterPro" id="IPR000152">
    <property type="entry name" value="EGF-type_Asp/Asn_hydroxyl_site"/>
</dbReference>
<dbReference type="InterPro" id="IPR049883">
    <property type="entry name" value="NOTCH1_EGF-like"/>
</dbReference>
<feature type="disulfide bond" evidence="19">
    <location>
        <begin position="3806"/>
        <end position="3818"/>
    </location>
</feature>
<dbReference type="PROSITE" id="PS50026">
    <property type="entry name" value="EGF_3"/>
    <property type="match status" value="3"/>
</dbReference>
<dbReference type="PRINTS" id="PR00261">
    <property type="entry name" value="LDLRECEPTOR"/>
</dbReference>
<feature type="disulfide bond" evidence="19">
    <location>
        <begin position="1088"/>
        <end position="1106"/>
    </location>
</feature>
<feature type="repeat" description="LDL-receptor class B" evidence="20">
    <location>
        <begin position="1538"/>
        <end position="1580"/>
    </location>
</feature>
<dbReference type="FunFam" id="4.10.400.10:FF:000004">
    <property type="entry name" value="Low-density lipoprotein receptor-related protein 1"/>
    <property type="match status" value="1"/>
</dbReference>
<dbReference type="PANTHER" id="PTHR22722">
    <property type="entry name" value="LOW-DENSITY LIPOPROTEIN RECEPTOR-RELATED PROTEIN 2-RELATED"/>
    <property type="match status" value="1"/>
</dbReference>
<keyword evidence="12 22" id="KW-0472">Membrane</keyword>
<feature type="disulfide bond" evidence="19">
    <location>
        <begin position="3998"/>
        <end position="4013"/>
    </location>
</feature>
<feature type="compositionally biased region" description="Basic and acidic residues" evidence="21">
    <location>
        <begin position="4633"/>
        <end position="4648"/>
    </location>
</feature>
<comment type="caution">
    <text evidence="18">Lacks conserved residue(s) required for the propagation of feature annotation.</text>
</comment>
<feature type="disulfide bond" evidence="19">
    <location>
        <begin position="1120"/>
        <end position="1132"/>
    </location>
</feature>
<dbReference type="FunFam" id="4.10.400.10:FF:000078">
    <property type="entry name" value="low-density lipoprotein receptor-related protein 2"/>
    <property type="match status" value="1"/>
</dbReference>
<feature type="repeat" description="LDL-receptor class B" evidence="20">
    <location>
        <begin position="2541"/>
        <end position="2587"/>
    </location>
</feature>
<evidence type="ECO:0000256" key="2">
    <source>
        <dbReference type="ARBA" id="ARBA00004613"/>
    </source>
</evidence>
<dbReference type="FunFam" id="4.10.400.10:FF:000189">
    <property type="entry name" value="low-density lipoprotein receptor 1"/>
    <property type="match status" value="1"/>
</dbReference>
<feature type="disulfide bond" evidence="18">
    <location>
        <begin position="4455"/>
        <end position="4464"/>
    </location>
</feature>
<feature type="disulfide bond" evidence="19">
    <location>
        <begin position="1127"/>
        <end position="1145"/>
    </location>
</feature>
<evidence type="ECO:0000256" key="9">
    <source>
        <dbReference type="ARBA" id="ARBA00022729"/>
    </source>
</evidence>
<dbReference type="SMART" id="SM00135">
    <property type="entry name" value="LY"/>
    <property type="match status" value="37"/>
</dbReference>
<dbReference type="InterPro" id="IPR002172">
    <property type="entry name" value="LDrepeatLR_classA_rpt"/>
</dbReference>
<feature type="repeat" description="LDL-receptor class B" evidence="20">
    <location>
        <begin position="4292"/>
        <end position="4335"/>
    </location>
</feature>
<feature type="disulfide bond" evidence="19">
    <location>
        <begin position="3086"/>
        <end position="3101"/>
    </location>
</feature>
<dbReference type="SMART" id="SM00181">
    <property type="entry name" value="EGF"/>
    <property type="match status" value="23"/>
</dbReference>
<feature type="disulfide bond" evidence="19">
    <location>
        <begin position="2889"/>
        <end position="2901"/>
    </location>
</feature>
<protein>
    <recommendedName>
        <fullName evidence="23">EGF-like domain-containing protein</fullName>
    </recommendedName>
</protein>
<feature type="disulfide bond" evidence="19">
    <location>
        <begin position="1220"/>
        <end position="1235"/>
    </location>
</feature>
<feature type="disulfide bond" evidence="19">
    <location>
        <begin position="2803"/>
        <end position="2815"/>
    </location>
</feature>
<feature type="disulfide bond" evidence="19">
    <location>
        <begin position="3025"/>
        <end position="3037"/>
    </location>
</feature>
<dbReference type="InterPro" id="IPR051221">
    <property type="entry name" value="LDLR-related"/>
</dbReference>
<feature type="disulfide bond" evidence="19">
    <location>
        <begin position="3115"/>
        <end position="3133"/>
    </location>
</feature>
<feature type="disulfide bond" evidence="19">
    <location>
        <begin position="3605"/>
        <end position="3623"/>
    </location>
</feature>
<feature type="disulfide bond" evidence="19">
    <location>
        <begin position="123"/>
        <end position="138"/>
    </location>
</feature>
<keyword evidence="10" id="KW-0677">Repeat</keyword>
<comment type="similarity">
    <text evidence="3">Belongs to the LDLR family.</text>
</comment>
<dbReference type="PROSITE" id="PS00010">
    <property type="entry name" value="ASX_HYDROXYL"/>
    <property type="match status" value="5"/>
</dbReference>
<feature type="disulfide bond" evidence="19">
    <location>
        <begin position="1180"/>
        <end position="1195"/>
    </location>
</feature>
<organism evidence="24 25">
    <name type="scientific">Bemisia tabaci</name>
    <name type="common">Sweetpotato whitefly</name>
    <name type="synonym">Aleurodes tabaci</name>
    <dbReference type="NCBI Taxonomy" id="7038"/>
    <lineage>
        <taxon>Eukaryota</taxon>
        <taxon>Metazoa</taxon>
        <taxon>Ecdysozoa</taxon>
        <taxon>Arthropoda</taxon>
        <taxon>Hexapoda</taxon>
        <taxon>Insecta</taxon>
        <taxon>Pterygota</taxon>
        <taxon>Neoptera</taxon>
        <taxon>Paraneoptera</taxon>
        <taxon>Hemiptera</taxon>
        <taxon>Sternorrhyncha</taxon>
        <taxon>Aleyrodoidea</taxon>
        <taxon>Aleyrodidae</taxon>
        <taxon>Aleyrodinae</taxon>
        <taxon>Bemisia</taxon>
    </lineage>
</organism>
<feature type="disulfide bond" evidence="19">
    <location>
        <begin position="208"/>
        <end position="223"/>
    </location>
</feature>
<feature type="repeat" description="LDL-receptor class B" evidence="20">
    <location>
        <begin position="757"/>
        <end position="799"/>
    </location>
</feature>
<dbReference type="OrthoDB" id="21182at2759"/>
<feature type="domain" description="EGF-like" evidence="23">
    <location>
        <begin position="4431"/>
        <end position="4465"/>
    </location>
</feature>
<keyword evidence="5" id="KW-0964">Secreted</keyword>
<feature type="disulfide bond" evidence="19">
    <location>
        <begin position="2939"/>
        <end position="2957"/>
    </location>
</feature>
<comment type="subcellular location">
    <subcellularLocation>
        <location evidence="1">Cell membrane</location>
        <topology evidence="1">Single-pass type I membrane protein</topology>
    </subcellularLocation>
    <subcellularLocation>
        <location evidence="17">Membrane</location>
        <location evidence="17">Coated pit</location>
    </subcellularLocation>
    <subcellularLocation>
        <location evidence="2">Secreted</location>
    </subcellularLocation>
</comment>
<evidence type="ECO:0000256" key="8">
    <source>
        <dbReference type="ARBA" id="ARBA00022692"/>
    </source>
</evidence>
<feature type="disulfide bond" evidence="19">
    <location>
        <begin position="3845"/>
        <end position="3857"/>
    </location>
</feature>
<dbReference type="FunFam" id="2.120.10.30:FF:000035">
    <property type="entry name" value="Low-density lipoprotein receptor-related protein 2"/>
    <property type="match status" value="2"/>
</dbReference>
<keyword evidence="6 18" id="KW-0245">EGF-like domain</keyword>
<reference evidence="24" key="1">
    <citation type="submission" date="2021-12" db="EMBL/GenBank/DDBJ databases">
        <authorList>
            <person name="King R."/>
        </authorList>
    </citation>
    <scope>NUCLEOTIDE SEQUENCE</scope>
</reference>
<gene>
    <name evidence="24" type="ORF">BEMITA_LOCUS8510</name>
</gene>
<evidence type="ECO:0000313" key="25">
    <source>
        <dbReference type="Proteomes" id="UP001152759"/>
    </source>
</evidence>
<dbReference type="GO" id="GO:0043235">
    <property type="term" value="C:receptor complex"/>
    <property type="evidence" value="ECO:0007669"/>
    <property type="project" value="TreeGrafter"/>
</dbReference>
<feature type="repeat" description="LDL-receptor class B" evidence="20">
    <location>
        <begin position="4247"/>
        <end position="4290"/>
    </location>
</feature>
<evidence type="ECO:0000256" key="12">
    <source>
        <dbReference type="ARBA" id="ARBA00023136"/>
    </source>
</evidence>
<evidence type="ECO:0000256" key="16">
    <source>
        <dbReference type="ARBA" id="ARBA00023180"/>
    </source>
</evidence>
<dbReference type="KEGG" id="btab:109032258"/>
<dbReference type="InterPro" id="IPR018097">
    <property type="entry name" value="EGF_Ca-bd_CS"/>
</dbReference>
<feature type="transmembrane region" description="Helical" evidence="22">
    <location>
        <begin position="12"/>
        <end position="30"/>
    </location>
</feature>
<dbReference type="InterPro" id="IPR000033">
    <property type="entry name" value="LDLR_classB_rpt"/>
</dbReference>
<evidence type="ECO:0000256" key="17">
    <source>
        <dbReference type="ARBA" id="ARBA00037878"/>
    </source>
</evidence>
<feature type="disulfide bond" evidence="19">
    <location>
        <begin position="3813"/>
        <end position="3831"/>
    </location>
</feature>
<evidence type="ECO:0000256" key="11">
    <source>
        <dbReference type="ARBA" id="ARBA00022989"/>
    </source>
</evidence>
<dbReference type="PANTHER" id="PTHR22722:SF14">
    <property type="entry name" value="MEGALIN, ISOFORM A"/>
    <property type="match status" value="1"/>
</dbReference>
<dbReference type="GO" id="GO:0005576">
    <property type="term" value="C:extracellular region"/>
    <property type="evidence" value="ECO:0007669"/>
    <property type="project" value="UniProtKB-SubCell"/>
</dbReference>
<feature type="disulfide bond" evidence="19">
    <location>
        <begin position="3686"/>
        <end position="3704"/>
    </location>
</feature>
<feature type="disulfide bond" evidence="19">
    <location>
        <begin position="247"/>
        <end position="262"/>
    </location>
</feature>
<keyword evidence="7" id="KW-0254">Endocytosis</keyword>
<dbReference type="CDD" id="cd00054">
    <property type="entry name" value="EGF_CA"/>
    <property type="match status" value="1"/>
</dbReference>
<evidence type="ECO:0000313" key="24">
    <source>
        <dbReference type="EMBL" id="CAH0771810.1"/>
    </source>
</evidence>
<feature type="transmembrane region" description="Helical" evidence="22">
    <location>
        <begin position="4476"/>
        <end position="4501"/>
    </location>
</feature>